<dbReference type="Pfam" id="PF00098">
    <property type="entry name" value="zf-CCHC"/>
    <property type="match status" value="1"/>
</dbReference>
<evidence type="ECO:0000313" key="4">
    <source>
        <dbReference type="EMBL" id="KAK4386042.1"/>
    </source>
</evidence>
<feature type="domain" description="CCHC-type" evidence="3">
    <location>
        <begin position="243"/>
        <end position="258"/>
    </location>
</feature>
<dbReference type="EMBL" id="JACGWL010000015">
    <property type="protein sequence ID" value="KAK4386042.1"/>
    <property type="molecule type" value="Genomic_DNA"/>
</dbReference>
<dbReference type="InterPro" id="IPR013103">
    <property type="entry name" value="RVT_2"/>
</dbReference>
<feature type="region of interest" description="Disordered" evidence="2">
    <location>
        <begin position="197"/>
        <end position="238"/>
    </location>
</feature>
<dbReference type="InterPro" id="IPR036875">
    <property type="entry name" value="Znf_CCHC_sf"/>
</dbReference>
<evidence type="ECO:0000313" key="5">
    <source>
        <dbReference type="Proteomes" id="UP001289374"/>
    </source>
</evidence>
<dbReference type="GO" id="GO:0008270">
    <property type="term" value="F:zinc ion binding"/>
    <property type="evidence" value="ECO:0007669"/>
    <property type="project" value="UniProtKB-KW"/>
</dbReference>
<comment type="caution">
    <text evidence="4">The sequence shown here is derived from an EMBL/GenBank/DDBJ whole genome shotgun (WGS) entry which is preliminary data.</text>
</comment>
<feature type="compositionally biased region" description="Basic and acidic residues" evidence="2">
    <location>
        <begin position="204"/>
        <end position="222"/>
    </location>
</feature>
<dbReference type="InterPro" id="IPR057670">
    <property type="entry name" value="SH3_retrovirus"/>
</dbReference>
<keyword evidence="1" id="KW-0863">Zinc-finger</keyword>
<dbReference type="AlphaFoldDB" id="A0AAE2BHX5"/>
<dbReference type="PROSITE" id="PS50158">
    <property type="entry name" value="ZF_CCHC"/>
    <property type="match status" value="1"/>
</dbReference>
<dbReference type="Pfam" id="PF13976">
    <property type="entry name" value="gag_pre-integrs"/>
    <property type="match status" value="1"/>
</dbReference>
<keyword evidence="5" id="KW-1185">Reference proteome</keyword>
<protein>
    <submittedName>
        <fullName evidence="4">Retrovirus-related Pol polyprotein from transposon TNT 1-94</fullName>
    </submittedName>
</protein>
<name>A0AAE2BHX5_9LAMI</name>
<dbReference type="SMART" id="SM00343">
    <property type="entry name" value="ZnF_C2HC"/>
    <property type="match status" value="1"/>
</dbReference>
<evidence type="ECO:0000256" key="2">
    <source>
        <dbReference type="SAM" id="MobiDB-lite"/>
    </source>
</evidence>
<dbReference type="InterPro" id="IPR001878">
    <property type="entry name" value="Znf_CCHC"/>
</dbReference>
<dbReference type="GO" id="GO:0003676">
    <property type="term" value="F:nucleic acid binding"/>
    <property type="evidence" value="ECO:0007669"/>
    <property type="project" value="InterPro"/>
</dbReference>
<gene>
    <name evidence="4" type="ORF">Sango_2474800</name>
</gene>
<organism evidence="4 5">
    <name type="scientific">Sesamum angolense</name>
    <dbReference type="NCBI Taxonomy" id="2727404"/>
    <lineage>
        <taxon>Eukaryota</taxon>
        <taxon>Viridiplantae</taxon>
        <taxon>Streptophyta</taxon>
        <taxon>Embryophyta</taxon>
        <taxon>Tracheophyta</taxon>
        <taxon>Spermatophyta</taxon>
        <taxon>Magnoliopsida</taxon>
        <taxon>eudicotyledons</taxon>
        <taxon>Gunneridae</taxon>
        <taxon>Pentapetalae</taxon>
        <taxon>asterids</taxon>
        <taxon>lamiids</taxon>
        <taxon>Lamiales</taxon>
        <taxon>Pedaliaceae</taxon>
        <taxon>Sesamum</taxon>
    </lineage>
</organism>
<keyword evidence="1" id="KW-0862">Zinc</keyword>
<dbReference type="Proteomes" id="UP001289374">
    <property type="component" value="Unassembled WGS sequence"/>
</dbReference>
<keyword evidence="1" id="KW-0479">Metal-binding</keyword>
<evidence type="ECO:0000256" key="1">
    <source>
        <dbReference type="PROSITE-ProRule" id="PRU00047"/>
    </source>
</evidence>
<evidence type="ECO:0000259" key="3">
    <source>
        <dbReference type="PROSITE" id="PS50158"/>
    </source>
</evidence>
<sequence>MLADFGRALDEIFASKRLKILAMVEVVEMIESWDKLAEEDLVERESMREVDRLKKSTRVEMAMSGAKLEVVKFDRTGNFGLWQTRVKDLLAQQEILKTLQPQILALMDDEDWEELQQCATGTKCLCLADENMYHVMNLKSPGEIITDLARLNLSIEDEDRVMILLCSLPFSYEHLLKKETMKVDEITTALLAHNQWKQNAGESSHSDSLHVKGNQDRGRKLENGGSGKRNFRSKSRGKKKIHCYKCKEPGHIKRDCPKLKKQADEKRDDSSKFANMVQNDNVDCSDGDMLSVSTNQYMDAWILDFGCFYHITPNKEWFTSYRSGHLSERGMTELHKRNLFHGVKSCKLDSCKFCVLGKQTKGKMLETGLPKSLWAEAVSMACYLINRSPHTSLGGKVAEDVWTGNLVNFDHLRIFGCSAYVHVPSDERSKLDWKSKQCIFLGYKKASGDPVAIESRGSTHPTCGGSTTNQLQTHNLATDSGDEPTTFHGAITSQEKKEWMGAIVEEMESLQKNHTWELVQLPEGKKSIGYKWVYKKKPAVSEKEGGKFKAQLEFDMKDLGATTKILGMEIHRDRGLMRLSQRGYVKKVLDRFGMSKAKPMSTPLANHFKLSSKQCRKTDHDIEDMEKVRYASAVDCLMYAMEFTCPYLAHDVCQVCKYMSKSVSRMILLVVGYVDFDYAGDLDDRRSTTGYVFTLAEAAKEAFWLNGLAKELGVEQGGVQFHCDDQSAIYLAKNQVYHARTKHIDVRYHKIRELIASREIILQKLLEEHGDPTHFVFCGCLSHKGLHIRQGGDLLGVAHIPEIRQMLERSDNICPIRSSVWMFATSIEWVGGAGAKLPRVFSTLGITIVQVLLVLEEVGQCDGE</sequence>
<dbReference type="Gene3D" id="4.10.60.10">
    <property type="entry name" value="Zinc finger, CCHC-type"/>
    <property type="match status" value="1"/>
</dbReference>
<reference evidence="4" key="1">
    <citation type="submission" date="2020-06" db="EMBL/GenBank/DDBJ databases">
        <authorList>
            <person name="Li T."/>
            <person name="Hu X."/>
            <person name="Zhang T."/>
            <person name="Song X."/>
            <person name="Zhang H."/>
            <person name="Dai N."/>
            <person name="Sheng W."/>
            <person name="Hou X."/>
            <person name="Wei L."/>
        </authorList>
    </citation>
    <scope>NUCLEOTIDE SEQUENCE</scope>
    <source>
        <strain evidence="4">K16</strain>
        <tissue evidence="4">Leaf</tissue>
    </source>
</reference>
<dbReference type="CDD" id="cd09272">
    <property type="entry name" value="RNase_HI_RT_Ty1"/>
    <property type="match status" value="1"/>
</dbReference>
<feature type="compositionally biased region" description="Basic residues" evidence="2">
    <location>
        <begin position="229"/>
        <end position="238"/>
    </location>
</feature>
<dbReference type="SUPFAM" id="SSF57756">
    <property type="entry name" value="Retrovirus zinc finger-like domains"/>
    <property type="match status" value="1"/>
</dbReference>
<dbReference type="PANTHER" id="PTHR11439">
    <property type="entry name" value="GAG-POL-RELATED RETROTRANSPOSON"/>
    <property type="match status" value="1"/>
</dbReference>
<reference evidence="4" key="2">
    <citation type="journal article" date="2024" name="Plant">
        <title>Genomic evolution and insights into agronomic trait innovations of Sesamum species.</title>
        <authorList>
            <person name="Miao H."/>
            <person name="Wang L."/>
            <person name="Qu L."/>
            <person name="Liu H."/>
            <person name="Sun Y."/>
            <person name="Le M."/>
            <person name="Wang Q."/>
            <person name="Wei S."/>
            <person name="Zheng Y."/>
            <person name="Lin W."/>
            <person name="Duan Y."/>
            <person name="Cao H."/>
            <person name="Xiong S."/>
            <person name="Wang X."/>
            <person name="Wei L."/>
            <person name="Li C."/>
            <person name="Ma Q."/>
            <person name="Ju M."/>
            <person name="Zhao R."/>
            <person name="Li G."/>
            <person name="Mu C."/>
            <person name="Tian Q."/>
            <person name="Mei H."/>
            <person name="Zhang T."/>
            <person name="Gao T."/>
            <person name="Zhang H."/>
        </authorList>
    </citation>
    <scope>NUCLEOTIDE SEQUENCE</scope>
    <source>
        <strain evidence="4">K16</strain>
    </source>
</reference>
<dbReference type="Pfam" id="PF25597">
    <property type="entry name" value="SH3_retrovirus"/>
    <property type="match status" value="1"/>
</dbReference>
<accession>A0AAE2BHX5</accession>
<proteinExistence type="predicted"/>
<dbReference type="Pfam" id="PF07727">
    <property type="entry name" value="RVT_2"/>
    <property type="match status" value="1"/>
</dbReference>
<dbReference type="InterPro" id="IPR025724">
    <property type="entry name" value="GAG-pre-integrase_dom"/>
</dbReference>